<feature type="compositionally biased region" description="Polar residues" evidence="1">
    <location>
        <begin position="137"/>
        <end position="153"/>
    </location>
</feature>
<dbReference type="AlphaFoldDB" id="A0A9P6HIH1"/>
<evidence type="ECO:0000256" key="1">
    <source>
        <dbReference type="SAM" id="MobiDB-lite"/>
    </source>
</evidence>
<sequence length="415" mass="45106">MEISTAGCLNSSLLLSLLAGCTIPSSLLMARYDPVKECAQDRIGPRITGNGSATCFGDADITYPVASRTDSPPVDERSWLPSHQAGDPSNSNSSADFDTPAPALPSRGHHHRSYAPYQTPTSSSVSPFSRSEGRRGNLSTQSHYPSRPTTPSAGGQDVPGPSWTSTDFTSPVPYPRYPPSADWHHPPSMTEALQTPSIPNRFGVSSLSPLPITQMDPAWQDINSPSIGTATHSASSSPRHSPFRDTPAPADQSSGGSRGRKRSRGRYRKEDPADRYLRENTEDGNRLWTCMWIEPSHGPPNSSTAQNICGHQAPKSNARQHVKSRHLKLRCVGFFFSFLNIFLSRSNNRYSHTCAHTSYDTRPRQLGRTSVQNAVELGATRGRGTIIGSANTVMSPKNLKSGLTTTKAVLRITRI</sequence>
<feature type="region of interest" description="Disordered" evidence="1">
    <location>
        <begin position="66"/>
        <end position="278"/>
    </location>
</feature>
<keyword evidence="2" id="KW-0732">Signal</keyword>
<keyword evidence="4" id="KW-1185">Reference proteome</keyword>
<accession>A0A9P6HIH1</accession>
<feature type="compositionally biased region" description="Polar residues" evidence="1">
    <location>
        <begin position="87"/>
        <end position="96"/>
    </location>
</feature>
<reference evidence="3" key="1">
    <citation type="journal article" date="2020" name="Nat. Commun.">
        <title>Large-scale genome sequencing of mycorrhizal fungi provides insights into the early evolution of symbiotic traits.</title>
        <authorList>
            <person name="Miyauchi S."/>
            <person name="Kiss E."/>
            <person name="Kuo A."/>
            <person name="Drula E."/>
            <person name="Kohler A."/>
            <person name="Sanchez-Garcia M."/>
            <person name="Morin E."/>
            <person name="Andreopoulos B."/>
            <person name="Barry K.W."/>
            <person name="Bonito G."/>
            <person name="Buee M."/>
            <person name="Carver A."/>
            <person name="Chen C."/>
            <person name="Cichocki N."/>
            <person name="Clum A."/>
            <person name="Culley D."/>
            <person name="Crous P.W."/>
            <person name="Fauchery L."/>
            <person name="Girlanda M."/>
            <person name="Hayes R.D."/>
            <person name="Keri Z."/>
            <person name="LaButti K."/>
            <person name="Lipzen A."/>
            <person name="Lombard V."/>
            <person name="Magnuson J."/>
            <person name="Maillard F."/>
            <person name="Murat C."/>
            <person name="Nolan M."/>
            <person name="Ohm R.A."/>
            <person name="Pangilinan J."/>
            <person name="Pereira M.F."/>
            <person name="Perotto S."/>
            <person name="Peter M."/>
            <person name="Pfister S."/>
            <person name="Riley R."/>
            <person name="Sitrit Y."/>
            <person name="Stielow J.B."/>
            <person name="Szollosi G."/>
            <person name="Zifcakova L."/>
            <person name="Stursova M."/>
            <person name="Spatafora J.W."/>
            <person name="Tedersoo L."/>
            <person name="Vaario L.M."/>
            <person name="Yamada A."/>
            <person name="Yan M."/>
            <person name="Wang P."/>
            <person name="Xu J."/>
            <person name="Bruns T."/>
            <person name="Baldrian P."/>
            <person name="Vilgalys R."/>
            <person name="Dunand C."/>
            <person name="Henrissat B."/>
            <person name="Grigoriev I.V."/>
            <person name="Hibbett D."/>
            <person name="Nagy L.G."/>
            <person name="Martin F.M."/>
        </authorList>
    </citation>
    <scope>NUCLEOTIDE SEQUENCE</scope>
    <source>
        <strain evidence="3">UH-Tt-Lm1</strain>
    </source>
</reference>
<gene>
    <name evidence="3" type="ORF">BJ322DRAFT_1044902</name>
</gene>
<reference evidence="3" key="2">
    <citation type="submission" date="2020-11" db="EMBL/GenBank/DDBJ databases">
        <authorList>
            <consortium name="DOE Joint Genome Institute"/>
            <person name="Kuo A."/>
            <person name="Miyauchi S."/>
            <person name="Kiss E."/>
            <person name="Drula E."/>
            <person name="Kohler A."/>
            <person name="Sanchez-Garcia M."/>
            <person name="Andreopoulos B."/>
            <person name="Barry K.W."/>
            <person name="Bonito G."/>
            <person name="Buee M."/>
            <person name="Carver A."/>
            <person name="Chen C."/>
            <person name="Cichocki N."/>
            <person name="Clum A."/>
            <person name="Culley D."/>
            <person name="Crous P.W."/>
            <person name="Fauchery L."/>
            <person name="Girlanda M."/>
            <person name="Hayes R."/>
            <person name="Keri Z."/>
            <person name="Labutti K."/>
            <person name="Lipzen A."/>
            <person name="Lombard V."/>
            <person name="Magnuson J."/>
            <person name="Maillard F."/>
            <person name="Morin E."/>
            <person name="Murat C."/>
            <person name="Nolan M."/>
            <person name="Ohm R."/>
            <person name="Pangilinan J."/>
            <person name="Pereira M."/>
            <person name="Perotto S."/>
            <person name="Peter M."/>
            <person name="Riley R."/>
            <person name="Sitrit Y."/>
            <person name="Stielow B."/>
            <person name="Szollosi G."/>
            <person name="Zifcakova L."/>
            <person name="Stursova M."/>
            <person name="Spatafora J.W."/>
            <person name="Tedersoo L."/>
            <person name="Vaario L.-M."/>
            <person name="Yamada A."/>
            <person name="Yan M."/>
            <person name="Wang P."/>
            <person name="Xu J."/>
            <person name="Bruns T."/>
            <person name="Baldrian P."/>
            <person name="Vilgalys R."/>
            <person name="Henrissat B."/>
            <person name="Grigoriev I.V."/>
            <person name="Hibbett D."/>
            <person name="Nagy L.G."/>
            <person name="Martin F.M."/>
        </authorList>
    </citation>
    <scope>NUCLEOTIDE SEQUENCE</scope>
    <source>
        <strain evidence="3">UH-Tt-Lm1</strain>
    </source>
</reference>
<organism evidence="3 4">
    <name type="scientific">Thelephora terrestris</name>
    <dbReference type="NCBI Taxonomy" id="56493"/>
    <lineage>
        <taxon>Eukaryota</taxon>
        <taxon>Fungi</taxon>
        <taxon>Dikarya</taxon>
        <taxon>Basidiomycota</taxon>
        <taxon>Agaricomycotina</taxon>
        <taxon>Agaricomycetes</taxon>
        <taxon>Thelephorales</taxon>
        <taxon>Thelephoraceae</taxon>
        <taxon>Thelephora</taxon>
    </lineage>
</organism>
<feature type="compositionally biased region" description="Basic and acidic residues" evidence="1">
    <location>
        <begin position="268"/>
        <end position="278"/>
    </location>
</feature>
<feature type="signal peptide" evidence="2">
    <location>
        <begin position="1"/>
        <end position="20"/>
    </location>
</feature>
<feature type="compositionally biased region" description="Basic residues" evidence="1">
    <location>
        <begin position="258"/>
        <end position="267"/>
    </location>
</feature>
<feature type="compositionally biased region" description="Polar residues" evidence="1">
    <location>
        <begin position="191"/>
        <end position="208"/>
    </location>
</feature>
<evidence type="ECO:0000256" key="2">
    <source>
        <dbReference type="SAM" id="SignalP"/>
    </source>
</evidence>
<proteinExistence type="predicted"/>
<name>A0A9P6HIH1_9AGAM</name>
<comment type="caution">
    <text evidence="3">The sequence shown here is derived from an EMBL/GenBank/DDBJ whole genome shotgun (WGS) entry which is preliminary data.</text>
</comment>
<dbReference type="Proteomes" id="UP000736335">
    <property type="component" value="Unassembled WGS sequence"/>
</dbReference>
<feature type="compositionally biased region" description="Polar residues" evidence="1">
    <location>
        <begin position="221"/>
        <end position="239"/>
    </location>
</feature>
<dbReference type="EMBL" id="WIUZ02000004">
    <property type="protein sequence ID" value="KAF9787750.1"/>
    <property type="molecule type" value="Genomic_DNA"/>
</dbReference>
<protein>
    <submittedName>
        <fullName evidence="3">Uncharacterized protein</fullName>
    </submittedName>
</protein>
<evidence type="ECO:0000313" key="3">
    <source>
        <dbReference type="EMBL" id="KAF9787750.1"/>
    </source>
</evidence>
<dbReference type="OrthoDB" id="10608591at2759"/>
<evidence type="ECO:0000313" key="4">
    <source>
        <dbReference type="Proteomes" id="UP000736335"/>
    </source>
</evidence>
<feature type="chain" id="PRO_5040483574" evidence="2">
    <location>
        <begin position="21"/>
        <end position="415"/>
    </location>
</feature>